<protein>
    <submittedName>
        <fullName evidence="2">GNAT family N-acetyltransferase</fullName>
    </submittedName>
</protein>
<dbReference type="EMBL" id="JAGEOJ010000017">
    <property type="protein sequence ID" value="MBO2452760.1"/>
    <property type="molecule type" value="Genomic_DNA"/>
</dbReference>
<accession>A0A939PHI1</accession>
<comment type="caution">
    <text evidence="2">The sequence shown here is derived from an EMBL/GenBank/DDBJ whole genome shotgun (WGS) entry which is preliminary data.</text>
</comment>
<dbReference type="Pfam" id="PF13527">
    <property type="entry name" value="Acetyltransf_9"/>
    <property type="match status" value="1"/>
</dbReference>
<sequence>MEIRALTVDDLDAVLDARTRAFGYVPERDRASWLAFARTAVDAGRQLGGFEGDRLVATARVLAFGQWWHGREVSMGGVSGVTVAPEDRGRGAGREIVTAILHLAAERGDVVSALYPATTRIYRSLGWEHAGAQHRITLPAEALRTLSAEPVPVRRVGPDDAEEIVRVLRDVYQGALDHGPVDAGAASWRLKLADERIYCYLAEDGFLSYRWSADGASLDVDRVVAGSERTSRALWAIVGSGSSVVETVSAYVDPYDPVLWSLAERYSDRFQRNQWMLRVVDAPAAFERRGYPAGVSAEVPLHVVDAQLPANSGSWRLVIKDGRGALERAGDDPAAVRMGIQGLSALYAGVRVAALRRSGMISGGDQALLGAAFEAAPFMHDYF</sequence>
<dbReference type="InterPro" id="IPR041380">
    <property type="entry name" value="Acetyltransf_17"/>
</dbReference>
<dbReference type="InterPro" id="IPR025559">
    <property type="entry name" value="Eis_dom"/>
</dbReference>
<dbReference type="Pfam" id="PF13530">
    <property type="entry name" value="SCP2_2"/>
    <property type="match status" value="1"/>
</dbReference>
<reference evidence="2" key="1">
    <citation type="submission" date="2021-03" db="EMBL/GenBank/DDBJ databases">
        <authorList>
            <person name="Kanchanasin P."/>
            <person name="Saeng-In P."/>
            <person name="Phongsopitanun W."/>
            <person name="Yuki M."/>
            <person name="Kudo T."/>
            <person name="Ohkuma M."/>
            <person name="Tanasupawat S."/>
        </authorList>
    </citation>
    <scope>NUCLEOTIDE SEQUENCE</scope>
    <source>
        <strain evidence="2">GKU 128</strain>
    </source>
</reference>
<proteinExistence type="predicted"/>
<evidence type="ECO:0000259" key="1">
    <source>
        <dbReference type="PROSITE" id="PS51186"/>
    </source>
</evidence>
<feature type="domain" description="N-acetyltransferase" evidence="1">
    <location>
        <begin position="1"/>
        <end position="149"/>
    </location>
</feature>
<dbReference type="InterPro" id="IPR051554">
    <property type="entry name" value="Acetyltransferase_Eis"/>
</dbReference>
<dbReference type="GO" id="GO:0034069">
    <property type="term" value="F:aminoglycoside N-acetyltransferase activity"/>
    <property type="evidence" value="ECO:0007669"/>
    <property type="project" value="TreeGrafter"/>
</dbReference>
<dbReference type="Pfam" id="PF17668">
    <property type="entry name" value="Acetyltransf_17"/>
    <property type="match status" value="1"/>
</dbReference>
<dbReference type="SUPFAM" id="SSF55729">
    <property type="entry name" value="Acyl-CoA N-acyltransferases (Nat)"/>
    <property type="match status" value="1"/>
</dbReference>
<dbReference type="InterPro" id="IPR036527">
    <property type="entry name" value="SCP2_sterol-bd_dom_sf"/>
</dbReference>
<dbReference type="PROSITE" id="PS51186">
    <property type="entry name" value="GNAT"/>
    <property type="match status" value="1"/>
</dbReference>
<dbReference type="Gene3D" id="3.30.1050.10">
    <property type="entry name" value="SCP2 sterol-binding domain"/>
    <property type="match status" value="1"/>
</dbReference>
<name>A0A939PHI1_9ACTN</name>
<dbReference type="CDD" id="cd04301">
    <property type="entry name" value="NAT_SF"/>
    <property type="match status" value="1"/>
</dbReference>
<evidence type="ECO:0000313" key="2">
    <source>
        <dbReference type="EMBL" id="MBO2452760.1"/>
    </source>
</evidence>
<dbReference type="AlphaFoldDB" id="A0A939PHI1"/>
<gene>
    <name evidence="2" type="ORF">J4573_37105</name>
</gene>
<dbReference type="GO" id="GO:0030649">
    <property type="term" value="P:aminoglycoside antibiotic catabolic process"/>
    <property type="evidence" value="ECO:0007669"/>
    <property type="project" value="TreeGrafter"/>
</dbReference>
<dbReference type="PANTHER" id="PTHR37817">
    <property type="entry name" value="N-ACETYLTRANSFERASE EIS"/>
    <property type="match status" value="1"/>
</dbReference>
<dbReference type="InterPro" id="IPR000182">
    <property type="entry name" value="GNAT_dom"/>
</dbReference>
<evidence type="ECO:0000313" key="3">
    <source>
        <dbReference type="Proteomes" id="UP000669179"/>
    </source>
</evidence>
<dbReference type="SUPFAM" id="SSF55718">
    <property type="entry name" value="SCP-like"/>
    <property type="match status" value="1"/>
</dbReference>
<organism evidence="2 3">
    <name type="scientific">Actinomadura barringtoniae</name>
    <dbReference type="NCBI Taxonomy" id="1427535"/>
    <lineage>
        <taxon>Bacteria</taxon>
        <taxon>Bacillati</taxon>
        <taxon>Actinomycetota</taxon>
        <taxon>Actinomycetes</taxon>
        <taxon>Streptosporangiales</taxon>
        <taxon>Thermomonosporaceae</taxon>
        <taxon>Actinomadura</taxon>
    </lineage>
</organism>
<dbReference type="RefSeq" id="WP_208260778.1">
    <property type="nucleotide sequence ID" value="NZ_JAGEOJ010000017.1"/>
</dbReference>
<dbReference type="Proteomes" id="UP000669179">
    <property type="component" value="Unassembled WGS sequence"/>
</dbReference>
<dbReference type="InterPro" id="IPR016181">
    <property type="entry name" value="Acyl_CoA_acyltransferase"/>
</dbReference>
<dbReference type="PANTHER" id="PTHR37817:SF1">
    <property type="entry name" value="N-ACETYLTRANSFERASE EIS"/>
    <property type="match status" value="1"/>
</dbReference>
<keyword evidence="3" id="KW-1185">Reference proteome</keyword>
<dbReference type="Gene3D" id="3.40.630.30">
    <property type="match status" value="2"/>
</dbReference>